<proteinExistence type="predicted"/>
<dbReference type="InterPro" id="IPR013783">
    <property type="entry name" value="Ig-like_fold"/>
</dbReference>
<comment type="caution">
    <text evidence="3">The sequence shown here is derived from an EMBL/GenBank/DDBJ whole genome shotgun (WGS) entry which is preliminary data.</text>
</comment>
<gene>
    <name evidence="3" type="ORF">F2Y36_07865</name>
</gene>
<dbReference type="RefSeq" id="WP_149935124.1">
    <property type="nucleotide sequence ID" value="NZ_CAXSSI010000015.1"/>
</dbReference>
<reference evidence="3 4" key="1">
    <citation type="journal article" date="2019" name="Nat. Med.">
        <title>A library of human gut bacterial isolates paired with longitudinal multiomics data enables mechanistic microbiome research.</title>
        <authorList>
            <person name="Poyet M."/>
            <person name="Groussin M."/>
            <person name="Gibbons S.M."/>
            <person name="Avila-Pacheco J."/>
            <person name="Jiang X."/>
            <person name="Kearney S.M."/>
            <person name="Perrotta A.R."/>
            <person name="Berdy B."/>
            <person name="Zhao S."/>
            <person name="Lieberman T.D."/>
            <person name="Swanson P.K."/>
            <person name="Smith M."/>
            <person name="Roesemann S."/>
            <person name="Alexander J.E."/>
            <person name="Rich S.A."/>
            <person name="Livny J."/>
            <person name="Vlamakis H."/>
            <person name="Clish C."/>
            <person name="Bullock K."/>
            <person name="Deik A."/>
            <person name="Scott J."/>
            <person name="Pierce K.A."/>
            <person name="Xavier R.J."/>
            <person name="Alm E.J."/>
        </authorList>
    </citation>
    <scope>NUCLEOTIDE SEQUENCE [LARGE SCALE GENOMIC DNA]</scope>
    <source>
        <strain evidence="3 4">BIOML-A31</strain>
    </source>
</reference>
<dbReference type="Proteomes" id="UP000475905">
    <property type="component" value="Unassembled WGS sequence"/>
</dbReference>
<evidence type="ECO:0000313" key="3">
    <source>
        <dbReference type="EMBL" id="KAA5464149.1"/>
    </source>
</evidence>
<accession>A0A6L3KU58</accession>
<evidence type="ECO:0000259" key="2">
    <source>
        <dbReference type="Pfam" id="PF13004"/>
    </source>
</evidence>
<feature type="signal peptide" evidence="1">
    <location>
        <begin position="1"/>
        <end position="23"/>
    </location>
</feature>
<dbReference type="CDD" id="cd14948">
    <property type="entry name" value="BACON"/>
    <property type="match status" value="1"/>
</dbReference>
<sequence length="543" mass="60735">MINKIKQGMLLLFACSLSFTACSDDEPAEGAGSRMALSENAVMFIQGASSKEVAVTNGGEWTVTVPQEAASWCSAERNGESLIVTVTENTASELRETVLTVKGNELKTLPVRQTGTAPVIRVTSYNLGEEDVDFDGYIPVGYTATDLTVNIVTNVPYETVLPAGSWIAVVSQSEPGADGRATVALKVAAYENDKYDRDMEITFKQKEGDYYQLLSVKQRKNIGTAFLLADDMFAVEPREGALEISWNFPEGVEYSKVIFEYDNKKTPIEDDKLTIEVGASEERKILVNELYAKYGDMMFKVDVLNKDGESLVYNEGGFVLNAGQCNPVQPTITVIEREILLNAKATDSNDPDGLKWFSFSGISQWGGKYEYLVDNDLSDGNHWESEDRKSTGKEFNYIIIQIPDNVECTEFTIKTVNAIGQISQAPGLYTVSIGDSDDPYSNDWEVVFEQKEKEWKYGNYYYEVKDIATAEHDFEKKPSNSDGDKYRYKTLPAMKSQTDGKPVKYIRYAVTDRNNDAARNDNFKLAELKLFNIVVDRYDPENE</sequence>
<evidence type="ECO:0000256" key="1">
    <source>
        <dbReference type="SAM" id="SignalP"/>
    </source>
</evidence>
<feature type="domain" description="BACON" evidence="2">
    <location>
        <begin position="67"/>
        <end position="107"/>
    </location>
</feature>
<dbReference type="PROSITE" id="PS51257">
    <property type="entry name" value="PROKAR_LIPOPROTEIN"/>
    <property type="match status" value="1"/>
</dbReference>
<keyword evidence="1" id="KW-0732">Signal</keyword>
<dbReference type="Pfam" id="PF13004">
    <property type="entry name" value="BACON"/>
    <property type="match status" value="1"/>
</dbReference>
<feature type="chain" id="PRO_5027019378" evidence="1">
    <location>
        <begin position="24"/>
        <end position="543"/>
    </location>
</feature>
<dbReference type="Gene3D" id="2.60.40.10">
    <property type="entry name" value="Immunoglobulins"/>
    <property type="match status" value="1"/>
</dbReference>
<dbReference type="EMBL" id="VVYP01000007">
    <property type="protein sequence ID" value="KAA5464149.1"/>
    <property type="molecule type" value="Genomic_DNA"/>
</dbReference>
<dbReference type="AlphaFoldDB" id="A0A6L3KU58"/>
<name>A0A6L3KU58_9BACE</name>
<evidence type="ECO:0000313" key="4">
    <source>
        <dbReference type="Proteomes" id="UP000475905"/>
    </source>
</evidence>
<dbReference type="InterPro" id="IPR024361">
    <property type="entry name" value="BACON"/>
</dbReference>
<protein>
    <submittedName>
        <fullName evidence="3">BACON domain-containing protein</fullName>
    </submittedName>
</protein>
<organism evidence="3 4">
    <name type="scientific">Bacteroides caccae</name>
    <dbReference type="NCBI Taxonomy" id="47678"/>
    <lineage>
        <taxon>Bacteria</taxon>
        <taxon>Pseudomonadati</taxon>
        <taxon>Bacteroidota</taxon>
        <taxon>Bacteroidia</taxon>
        <taxon>Bacteroidales</taxon>
        <taxon>Bacteroidaceae</taxon>
        <taxon>Bacteroides</taxon>
    </lineage>
</organism>